<organism evidence="1 2">
    <name type="scientific">Vaccinium darrowii</name>
    <dbReference type="NCBI Taxonomy" id="229202"/>
    <lineage>
        <taxon>Eukaryota</taxon>
        <taxon>Viridiplantae</taxon>
        <taxon>Streptophyta</taxon>
        <taxon>Embryophyta</taxon>
        <taxon>Tracheophyta</taxon>
        <taxon>Spermatophyta</taxon>
        <taxon>Magnoliopsida</taxon>
        <taxon>eudicotyledons</taxon>
        <taxon>Gunneridae</taxon>
        <taxon>Pentapetalae</taxon>
        <taxon>asterids</taxon>
        <taxon>Ericales</taxon>
        <taxon>Ericaceae</taxon>
        <taxon>Vaccinioideae</taxon>
        <taxon>Vaccinieae</taxon>
        <taxon>Vaccinium</taxon>
    </lineage>
</organism>
<accession>A0ACB7Z576</accession>
<dbReference type="Proteomes" id="UP000828048">
    <property type="component" value="Chromosome 4"/>
</dbReference>
<keyword evidence="2" id="KW-1185">Reference proteome</keyword>
<comment type="caution">
    <text evidence="1">The sequence shown here is derived from an EMBL/GenBank/DDBJ whole genome shotgun (WGS) entry which is preliminary data.</text>
</comment>
<evidence type="ECO:0000313" key="1">
    <source>
        <dbReference type="EMBL" id="KAH7860692.1"/>
    </source>
</evidence>
<reference evidence="1 2" key="1">
    <citation type="journal article" date="2021" name="Hortic Res">
        <title>High-quality reference genome and annotation aids understanding of berry development for evergreen blueberry (Vaccinium darrowii).</title>
        <authorList>
            <person name="Yu J."/>
            <person name="Hulse-Kemp A.M."/>
            <person name="Babiker E."/>
            <person name="Staton M."/>
        </authorList>
    </citation>
    <scope>NUCLEOTIDE SEQUENCE [LARGE SCALE GENOMIC DNA]</scope>
    <source>
        <strain evidence="2">cv. NJ 8807/NJ 8810</strain>
        <tissue evidence="1">Young leaf</tissue>
    </source>
</reference>
<dbReference type="EMBL" id="CM037154">
    <property type="protein sequence ID" value="KAH7860692.1"/>
    <property type="molecule type" value="Genomic_DNA"/>
</dbReference>
<sequence>MYSQVPKWTLSPSPNQILLSLTPQAETKSLVSDEKGLNFYTTKSNFAFTTGPLVPTRHRNVRFNKHQFGVGGGGGAETVERKGKKKRSAWKDLSVTVPEKISGGLRAILQGVTGEVSVIARPSERLGLNTRQTTEILINGQQQNLASGTSVLEREISGKEIGDTGKIETETKILKKPRFLCLHGFRTSSEILQSQLRRWPKMVREKFDLVFLDGPCLAQGKSMVDGFYDPPYYEWFQFSEDYQEVYNFEECVAYIEDFMIKHGPFDGLMGFSQGGIISAALPGMQLDGTALTKVPPIKYVIIMSGGKFGGSKFCLPKLATNAFSSPVKCPSLHIIGETCFFKELGIELLDAFVDPFVINHSKGHTIARLDDYTTEFHQLVARNDLVETEEQLVSRPSSTPWSATARPTVGNTSTKPIASLPPTNPPAIRAGASSGSGSKCFKCGEPGHCAFECRKGERPGKALFVDFDGIVNEQCESYEQKAAYDEEVVEEVVGDNGPLLVVRRLCYAPREAKGNSWLRDCTAAFQGGCTQTTNWGGHHPFDENTV</sequence>
<name>A0ACB7Z576_9ERIC</name>
<gene>
    <name evidence="1" type="ORF">Vadar_016882</name>
</gene>
<proteinExistence type="predicted"/>
<protein>
    <submittedName>
        <fullName evidence="1">Uncharacterized protein</fullName>
    </submittedName>
</protein>
<evidence type="ECO:0000313" key="2">
    <source>
        <dbReference type="Proteomes" id="UP000828048"/>
    </source>
</evidence>